<reference evidence="4 5" key="1">
    <citation type="journal article" date="2016" name="Nat. Commun.">
        <title>Thousands of microbial genomes shed light on interconnected biogeochemical processes in an aquifer system.</title>
        <authorList>
            <person name="Anantharaman K."/>
            <person name="Brown C.T."/>
            <person name="Hug L.A."/>
            <person name="Sharon I."/>
            <person name="Castelle C.J."/>
            <person name="Probst A.J."/>
            <person name="Thomas B.C."/>
            <person name="Singh A."/>
            <person name="Wilkins M.J."/>
            <person name="Karaoz U."/>
            <person name="Brodie E.L."/>
            <person name="Williams K.H."/>
            <person name="Hubbard S.S."/>
            <person name="Banfield J.F."/>
        </authorList>
    </citation>
    <scope>NUCLEOTIDE SEQUENCE [LARGE SCALE GENOMIC DNA]</scope>
</reference>
<dbReference type="PANTHER" id="PTHR11203:SF37">
    <property type="entry name" value="INTEGRATOR COMPLEX SUBUNIT 11"/>
    <property type="match status" value="1"/>
</dbReference>
<dbReference type="GO" id="GO:0016787">
    <property type="term" value="F:hydrolase activity"/>
    <property type="evidence" value="ECO:0007669"/>
    <property type="project" value="UniProtKB-KW"/>
</dbReference>
<dbReference type="Pfam" id="PF10996">
    <property type="entry name" value="Beta-Casp"/>
    <property type="match status" value="1"/>
</dbReference>
<evidence type="ECO:0000313" key="4">
    <source>
        <dbReference type="EMBL" id="OGE84481.1"/>
    </source>
</evidence>
<accession>A0A1F5P3M0</accession>
<dbReference type="CDD" id="cd16295">
    <property type="entry name" value="TTHA0252-CPSF-like_MBL-fold"/>
    <property type="match status" value="1"/>
</dbReference>
<dbReference type="SMART" id="SM00849">
    <property type="entry name" value="Lactamase_B"/>
    <property type="match status" value="1"/>
</dbReference>
<dbReference type="GO" id="GO:0004521">
    <property type="term" value="F:RNA endonuclease activity"/>
    <property type="evidence" value="ECO:0007669"/>
    <property type="project" value="TreeGrafter"/>
</dbReference>
<dbReference type="InterPro" id="IPR036866">
    <property type="entry name" value="RibonucZ/Hydroxyglut_hydro"/>
</dbReference>
<feature type="domain" description="Metallo-beta-lactamase" evidence="2">
    <location>
        <begin position="14"/>
        <end position="219"/>
    </location>
</feature>
<dbReference type="Gene3D" id="3.40.50.10890">
    <property type="match status" value="1"/>
</dbReference>
<dbReference type="InterPro" id="IPR050698">
    <property type="entry name" value="MBL"/>
</dbReference>
<dbReference type="InterPro" id="IPR022712">
    <property type="entry name" value="Beta_Casp"/>
</dbReference>
<protein>
    <recommendedName>
        <fullName evidence="6">MBL fold metallo-hydrolase</fullName>
    </recommendedName>
</protein>
<dbReference type="Gene3D" id="3.60.15.10">
    <property type="entry name" value="Ribonuclease Z/Hydroxyacylglutathione hydrolase-like"/>
    <property type="match status" value="1"/>
</dbReference>
<evidence type="ECO:0000259" key="2">
    <source>
        <dbReference type="SMART" id="SM00849"/>
    </source>
</evidence>
<evidence type="ECO:0000313" key="5">
    <source>
        <dbReference type="Proteomes" id="UP000176339"/>
    </source>
</evidence>
<evidence type="ECO:0000259" key="3">
    <source>
        <dbReference type="SMART" id="SM01027"/>
    </source>
</evidence>
<name>A0A1F5P3M0_9BACT</name>
<dbReference type="InterPro" id="IPR001279">
    <property type="entry name" value="Metallo-B-lactamas"/>
</dbReference>
<dbReference type="Pfam" id="PF07521">
    <property type="entry name" value="RMMBL"/>
    <property type="match status" value="1"/>
</dbReference>
<feature type="domain" description="Beta-Casp" evidence="3">
    <location>
        <begin position="241"/>
        <end position="366"/>
    </location>
</feature>
<gene>
    <name evidence="4" type="ORF">A2846_01035</name>
</gene>
<dbReference type="Pfam" id="PF00753">
    <property type="entry name" value="Lactamase_B"/>
    <property type="match status" value="1"/>
</dbReference>
<evidence type="ECO:0008006" key="6">
    <source>
        <dbReference type="Google" id="ProtNLM"/>
    </source>
</evidence>
<sequence>MPSITFYGATGEVTGSCYLVRGKNITVLVDCGLFQGERFARQRNYEPLPFGCGEIDQVLLTHAHLDHTGRLPKMCAEGFTGKIYATEPTLELISYLWEDALEVMEIEYQETGRAPLYSAEALKRVEKFFQGVGYGQKITFPSGDWAIFHDSGHILGAAFIELVIDGKRMIFSGDIGNEHPPIIRETQNLPADIDLLICESTYGNRLHETPKERTLLFEQTVQQTIKRGGTLLIPAFAVERTQEILYELNRMTKAGMIPAVPTFLDSPLAIKITGIFREHPEFFNRKFQELLKTDRDLFNFPGLRLTPTRHKSREINRIPSPKIIIAGSGMMNGGRIMYHLERYLPDPKNTLLIIGYQAAYTPGRKILEGHKWVGLLNRSVPVRARIMAIGGFSAHGDQKKLLSWIKQSQGIAQICLVHGEEENMMVFSEKITAVSQIPVRIPKYGETINL</sequence>
<dbReference type="InterPro" id="IPR011108">
    <property type="entry name" value="RMMBL"/>
</dbReference>
<organism evidence="4 5">
    <name type="scientific">Candidatus Doudnabacteria bacterium RIFCSPHIGHO2_01_FULL_49_9</name>
    <dbReference type="NCBI Taxonomy" id="1817827"/>
    <lineage>
        <taxon>Bacteria</taxon>
        <taxon>Candidatus Doudnaibacteriota</taxon>
    </lineage>
</organism>
<dbReference type="PANTHER" id="PTHR11203">
    <property type="entry name" value="CLEAVAGE AND POLYADENYLATION SPECIFICITY FACTOR FAMILY MEMBER"/>
    <property type="match status" value="1"/>
</dbReference>
<evidence type="ECO:0000256" key="1">
    <source>
        <dbReference type="ARBA" id="ARBA00022801"/>
    </source>
</evidence>
<dbReference type="SUPFAM" id="SSF56281">
    <property type="entry name" value="Metallo-hydrolase/oxidoreductase"/>
    <property type="match status" value="1"/>
</dbReference>
<dbReference type="SMART" id="SM01027">
    <property type="entry name" value="Beta-Casp"/>
    <property type="match status" value="1"/>
</dbReference>
<dbReference type="EMBL" id="MFEN01000010">
    <property type="protein sequence ID" value="OGE84481.1"/>
    <property type="molecule type" value="Genomic_DNA"/>
</dbReference>
<dbReference type="AlphaFoldDB" id="A0A1F5P3M0"/>
<proteinExistence type="predicted"/>
<keyword evidence="1" id="KW-0378">Hydrolase</keyword>
<comment type="caution">
    <text evidence="4">The sequence shown here is derived from an EMBL/GenBank/DDBJ whole genome shotgun (WGS) entry which is preliminary data.</text>
</comment>
<dbReference type="Proteomes" id="UP000176339">
    <property type="component" value="Unassembled WGS sequence"/>
</dbReference>